<dbReference type="InterPro" id="IPR029060">
    <property type="entry name" value="PIN-like_dom_sf"/>
</dbReference>
<dbReference type="PANTHER" id="PTHR11081:SF9">
    <property type="entry name" value="FLAP ENDONUCLEASE 1"/>
    <property type="match status" value="1"/>
</dbReference>
<evidence type="ECO:0000259" key="6">
    <source>
        <dbReference type="SMART" id="SM00485"/>
    </source>
</evidence>
<dbReference type="PANTHER" id="PTHR11081">
    <property type="entry name" value="FLAP ENDONUCLEASE FAMILY MEMBER"/>
    <property type="match status" value="1"/>
</dbReference>
<feature type="domain" description="XPG-I" evidence="5">
    <location>
        <begin position="200"/>
        <end position="271"/>
    </location>
</feature>
<evidence type="ECO:0000256" key="3">
    <source>
        <dbReference type="ARBA" id="ARBA00022842"/>
    </source>
</evidence>
<organism evidence="7">
    <name type="scientific">Gaeavirus sp</name>
    <dbReference type="NCBI Taxonomy" id="2487767"/>
    <lineage>
        <taxon>Viruses</taxon>
        <taxon>Varidnaviria</taxon>
        <taxon>Bamfordvirae</taxon>
        <taxon>Nucleocytoviricota</taxon>
        <taxon>Megaviricetes</taxon>
        <taxon>Imitervirales</taxon>
        <taxon>Mimiviridae</taxon>
        <taxon>Klosneuvirinae</taxon>
    </lineage>
</organism>
<feature type="compositionally biased region" description="Polar residues" evidence="4">
    <location>
        <begin position="518"/>
        <end position="537"/>
    </location>
</feature>
<dbReference type="GO" id="GO:0017108">
    <property type="term" value="F:5'-flap endonuclease activity"/>
    <property type="evidence" value="ECO:0007669"/>
    <property type="project" value="TreeGrafter"/>
</dbReference>
<dbReference type="InterPro" id="IPR006086">
    <property type="entry name" value="XPG-I_dom"/>
</dbReference>
<feature type="compositionally biased region" description="Polar residues" evidence="4">
    <location>
        <begin position="548"/>
        <end position="557"/>
    </location>
</feature>
<dbReference type="EMBL" id="MK072202">
    <property type="protein sequence ID" value="AYV79990.1"/>
    <property type="molecule type" value="Genomic_DNA"/>
</dbReference>
<dbReference type="InterPro" id="IPR006085">
    <property type="entry name" value="XPG_DNA_repair_N"/>
</dbReference>
<dbReference type="SMART" id="SM00484">
    <property type="entry name" value="XPGI"/>
    <property type="match status" value="1"/>
</dbReference>
<sequence length="557" mass="64929">MGIEGLYKFINKNCPHVYQNVSIHDIKNKSCIIDSLQLLFSQLIYMRSKNKEVISHNGKNISHIHGLINSLTYYLKHGITPIFIFDGKSPDIKKKKIEERRQILRQNLKKLKELELSKSDITDAIKSIQEHDILAGTKDLSSLLSDVPPDEIIIGTPPELFLIDEELKKMHNIQEEYAKIYKKSIVLKDYFIADWIEILEFLGIPVLKAKGEADPLCAHILKYNPDVYGVISDDSDMLIFGAPRLMRKSINQQFTIIELDNLIDSINSLLLTDMYYVIENITGALFTQDNLIDFAILLGTDYAIFDLQRTFADPYDLLKYYMINGICKLITPDDMEKYMTIKNYYTNFILEDIEQKFNIHAKPEWKKPKLMELKKRLLELFVDEDYIDKNNEIFDHYYTRQFKRNISRSLTQKSGKIFDYDYTTHGVMRSDYPRSNPHYIPDYRRSKIRASPGFASYGNIDSSVMQKSFHYPYPYPYPRPCPDYERFTRPDEFYDPISMSTPRRCLKPGTPPYETRDFGSNTLALARKQSLSDNDSPATGYKPKYKNRCNSESDAPE</sequence>
<dbReference type="SUPFAM" id="SSF88723">
    <property type="entry name" value="PIN domain-like"/>
    <property type="match status" value="1"/>
</dbReference>
<feature type="region of interest" description="Disordered" evidence="4">
    <location>
        <begin position="500"/>
        <end position="557"/>
    </location>
</feature>
<feature type="domain" description="XPG N-terminal" evidence="6">
    <location>
        <begin position="1"/>
        <end position="107"/>
    </location>
</feature>
<evidence type="ECO:0000313" key="7">
    <source>
        <dbReference type="EMBL" id="AYV79990.1"/>
    </source>
</evidence>
<keyword evidence="1" id="KW-0479">Metal-binding</keyword>
<evidence type="ECO:0000256" key="4">
    <source>
        <dbReference type="SAM" id="MobiDB-lite"/>
    </source>
</evidence>
<keyword evidence="2 7" id="KW-0255">Endonuclease</keyword>
<evidence type="ECO:0000256" key="1">
    <source>
        <dbReference type="ARBA" id="ARBA00022723"/>
    </source>
</evidence>
<proteinExistence type="predicted"/>
<accession>A0A3G4ZYQ6</accession>
<dbReference type="Gene3D" id="3.40.50.1010">
    <property type="entry name" value="5'-nuclease"/>
    <property type="match status" value="1"/>
</dbReference>
<dbReference type="CDD" id="cd09897">
    <property type="entry name" value="H3TH_FEN1-XPG-like"/>
    <property type="match status" value="1"/>
</dbReference>
<dbReference type="GO" id="GO:0046872">
    <property type="term" value="F:metal ion binding"/>
    <property type="evidence" value="ECO:0007669"/>
    <property type="project" value="UniProtKB-KW"/>
</dbReference>
<name>A0A3G4ZYQ6_9VIRU</name>
<dbReference type="InterPro" id="IPR006084">
    <property type="entry name" value="XPG/Rad2"/>
</dbReference>
<evidence type="ECO:0000256" key="2">
    <source>
        <dbReference type="ARBA" id="ARBA00022759"/>
    </source>
</evidence>
<dbReference type="SMART" id="SM00485">
    <property type="entry name" value="XPGN"/>
    <property type="match status" value="1"/>
</dbReference>
<reference evidence="7" key="1">
    <citation type="submission" date="2018-10" db="EMBL/GenBank/DDBJ databases">
        <title>Hidden diversity of soil giant viruses.</title>
        <authorList>
            <person name="Schulz F."/>
            <person name="Alteio L."/>
            <person name="Goudeau D."/>
            <person name="Ryan E.M."/>
            <person name="Malmstrom R.R."/>
            <person name="Blanchard J."/>
            <person name="Woyke T."/>
        </authorList>
    </citation>
    <scope>NUCLEOTIDE SEQUENCE</scope>
    <source>
        <strain evidence="7">GAV1</strain>
    </source>
</reference>
<dbReference type="Pfam" id="PF00867">
    <property type="entry name" value="XPG_I"/>
    <property type="match status" value="1"/>
</dbReference>
<keyword evidence="2 7" id="KW-0540">Nuclease</keyword>
<keyword evidence="2 7" id="KW-0378">Hydrolase</keyword>
<evidence type="ECO:0000259" key="5">
    <source>
        <dbReference type="SMART" id="SM00484"/>
    </source>
</evidence>
<dbReference type="PRINTS" id="PR00853">
    <property type="entry name" value="XPGRADSUPER"/>
</dbReference>
<gene>
    <name evidence="7" type="ORF">Gaeavirus4_13</name>
</gene>
<keyword evidence="3" id="KW-0460">Magnesium</keyword>
<dbReference type="Pfam" id="PF00752">
    <property type="entry name" value="XPG_N"/>
    <property type="match status" value="1"/>
</dbReference>
<protein>
    <submittedName>
        <fullName evidence="7">FLAP-like endonuclease XPG</fullName>
    </submittedName>
</protein>